<evidence type="ECO:0000313" key="1">
    <source>
        <dbReference type="EMBL" id="MBX46394.1"/>
    </source>
</evidence>
<protein>
    <submittedName>
        <fullName evidence="1">Uncharacterized protein</fullName>
    </submittedName>
</protein>
<proteinExistence type="predicted"/>
<sequence length="44" mass="5263">MVFTHKFPSTFYQFNACIKELTIKICPLKCNCQSWDNTWHIIVI</sequence>
<dbReference type="EMBL" id="GGEC01065910">
    <property type="protein sequence ID" value="MBX46394.1"/>
    <property type="molecule type" value="Transcribed_RNA"/>
</dbReference>
<dbReference type="AlphaFoldDB" id="A0A2P2NV96"/>
<organism evidence="1">
    <name type="scientific">Rhizophora mucronata</name>
    <name type="common">Asiatic mangrove</name>
    <dbReference type="NCBI Taxonomy" id="61149"/>
    <lineage>
        <taxon>Eukaryota</taxon>
        <taxon>Viridiplantae</taxon>
        <taxon>Streptophyta</taxon>
        <taxon>Embryophyta</taxon>
        <taxon>Tracheophyta</taxon>
        <taxon>Spermatophyta</taxon>
        <taxon>Magnoliopsida</taxon>
        <taxon>eudicotyledons</taxon>
        <taxon>Gunneridae</taxon>
        <taxon>Pentapetalae</taxon>
        <taxon>rosids</taxon>
        <taxon>fabids</taxon>
        <taxon>Malpighiales</taxon>
        <taxon>Rhizophoraceae</taxon>
        <taxon>Rhizophora</taxon>
    </lineage>
</organism>
<reference evidence="1" key="1">
    <citation type="submission" date="2018-02" db="EMBL/GenBank/DDBJ databases">
        <title>Rhizophora mucronata_Transcriptome.</title>
        <authorList>
            <person name="Meera S.P."/>
            <person name="Sreeshan A."/>
            <person name="Augustine A."/>
        </authorList>
    </citation>
    <scope>NUCLEOTIDE SEQUENCE</scope>
    <source>
        <tissue evidence="1">Leaf</tissue>
    </source>
</reference>
<accession>A0A2P2NV96</accession>
<name>A0A2P2NV96_RHIMU</name>